<gene>
    <name evidence="1" type="ORF">PF66_06206</name>
</gene>
<accession>A0A0N0VID2</accession>
<name>A0A0N0VID2_9PSED</name>
<dbReference type="RefSeq" id="WP_054064728.1">
    <property type="nucleotide sequence ID" value="NZ_JSYZ01000034.1"/>
</dbReference>
<dbReference type="InterPro" id="IPR056914">
    <property type="entry name" value="Gp53-like"/>
</dbReference>
<dbReference type="EMBL" id="JSYZ01000034">
    <property type="protein sequence ID" value="KPA87296.1"/>
    <property type="molecule type" value="Genomic_DNA"/>
</dbReference>
<keyword evidence="2" id="KW-1185">Reference proteome</keyword>
<dbReference type="AlphaFoldDB" id="A0A0N0VID2"/>
<dbReference type="Proteomes" id="UP000037931">
    <property type="component" value="Unassembled WGS sequence"/>
</dbReference>
<dbReference type="PATRIC" id="fig|50340.43.peg.4439"/>
<proteinExistence type="predicted"/>
<dbReference type="STRING" id="50340.PF66_06206"/>
<sequence>MGFQTVINQTPAPAVEGDFASANPYASVVAGEGALVAGASGVTVGRFAWATAAGVVSNVQTSGAPTGFVHRHQQAVITAWLGASSMLIPAGLQMGLMSAGDFWGRSTTAATIGQKVFASITDGTIATGAAGATVTGFVETKFFVQSAAAAGELIKFGTWS</sequence>
<comment type="caution">
    <text evidence="1">The sequence shown here is derived from an EMBL/GenBank/DDBJ whole genome shotgun (WGS) entry which is preliminary data.</text>
</comment>
<dbReference type="OrthoDB" id="9157488at2"/>
<reference evidence="1 2" key="1">
    <citation type="journal article" date="2015" name="PLoS ONE">
        <title>Rice-Infecting Pseudomonas Genomes Are Highly Accessorized and Harbor Multiple Putative Virulence Mechanisms to Cause Sheath Brown Rot.</title>
        <authorList>
            <person name="Quibod I.L."/>
            <person name="Grande G."/>
            <person name="Oreiro E.G."/>
            <person name="Borja F.N."/>
            <person name="Dossa G.S."/>
            <person name="Mauleon R."/>
            <person name="Cruz C.V."/>
            <person name="Oliva R."/>
        </authorList>
    </citation>
    <scope>NUCLEOTIDE SEQUENCE [LARGE SCALE GENOMIC DNA]</scope>
    <source>
        <strain evidence="1 2">IRRI 6609</strain>
    </source>
</reference>
<evidence type="ECO:0000313" key="1">
    <source>
        <dbReference type="EMBL" id="KPA87296.1"/>
    </source>
</evidence>
<evidence type="ECO:0000313" key="2">
    <source>
        <dbReference type="Proteomes" id="UP000037931"/>
    </source>
</evidence>
<organism evidence="1 2">
    <name type="scientific">Pseudomonas asplenii</name>
    <dbReference type="NCBI Taxonomy" id="53407"/>
    <lineage>
        <taxon>Bacteria</taxon>
        <taxon>Pseudomonadati</taxon>
        <taxon>Pseudomonadota</taxon>
        <taxon>Gammaproteobacteria</taxon>
        <taxon>Pseudomonadales</taxon>
        <taxon>Pseudomonadaceae</taxon>
        <taxon>Pseudomonas</taxon>
    </lineage>
</organism>
<protein>
    <submittedName>
        <fullName evidence="1">Uncharacterized protein</fullName>
    </submittedName>
</protein>
<dbReference type="Pfam" id="PF23982">
    <property type="entry name" value="XM1_gp53_minor_capsid"/>
    <property type="match status" value="1"/>
</dbReference>